<dbReference type="SUPFAM" id="SSF160719">
    <property type="entry name" value="gpW/gp25-like"/>
    <property type="match status" value="1"/>
</dbReference>
<dbReference type="Gene3D" id="3.10.450.40">
    <property type="match status" value="1"/>
</dbReference>
<organism evidence="2 3">
    <name type="scientific">Candidatus Dechloromonas phosphorivorans</name>
    <dbReference type="NCBI Taxonomy" id="2899244"/>
    <lineage>
        <taxon>Bacteria</taxon>
        <taxon>Pseudomonadati</taxon>
        <taxon>Pseudomonadota</taxon>
        <taxon>Betaproteobacteria</taxon>
        <taxon>Rhodocyclales</taxon>
        <taxon>Azonexaceae</taxon>
        <taxon>Dechloromonas</taxon>
    </lineage>
</organism>
<comment type="caution">
    <text evidence="2">The sequence shown here is derived from an EMBL/GenBank/DDBJ whole genome shotgun (WGS) entry which is preliminary data.</text>
</comment>
<proteinExistence type="predicted"/>
<gene>
    <name evidence="2" type="ORF">IPN75_03195</name>
</gene>
<dbReference type="Pfam" id="PF04965">
    <property type="entry name" value="GPW_gp25"/>
    <property type="match status" value="1"/>
</dbReference>
<dbReference type="AlphaFoldDB" id="A0A9D7LKS8"/>
<dbReference type="InterPro" id="IPR007048">
    <property type="entry name" value="IraD/Gp25-like"/>
</dbReference>
<accession>A0A9D7LKS8</accession>
<sequence>MSDGNELYQSFLGTGWSFPPHFIAGGVAMSADEADIHESLVLLFGTAAGERVFEPKYGLDMHELMFEPMSTTMRTLLLDRVRTAILIYEPRINVLNLSLDGSDPLAGRLEILLDYAVRATNSRFNLVFPFYRTDSNELRAAVAGAGG</sequence>
<dbReference type="EMBL" id="JADKBR010000001">
    <property type="protein sequence ID" value="MBK8889456.1"/>
    <property type="molecule type" value="Genomic_DNA"/>
</dbReference>
<feature type="domain" description="IraD/Gp25-like" evidence="1">
    <location>
        <begin position="32"/>
        <end position="121"/>
    </location>
</feature>
<evidence type="ECO:0000313" key="3">
    <source>
        <dbReference type="Proteomes" id="UP000808146"/>
    </source>
</evidence>
<reference evidence="2" key="1">
    <citation type="submission" date="2020-10" db="EMBL/GenBank/DDBJ databases">
        <title>Connecting structure to function with the recovery of over 1000 high-quality activated sludge metagenome-assembled genomes encoding full-length rRNA genes using long-read sequencing.</title>
        <authorList>
            <person name="Singleton C.M."/>
            <person name="Petriglieri F."/>
            <person name="Kristensen J.M."/>
            <person name="Kirkegaard R.H."/>
            <person name="Michaelsen T.Y."/>
            <person name="Andersen M.H."/>
            <person name="Karst S.M."/>
            <person name="Dueholm M.S."/>
            <person name="Nielsen P.H."/>
            <person name="Albertsen M."/>
        </authorList>
    </citation>
    <scope>NUCLEOTIDE SEQUENCE</scope>
    <source>
        <strain evidence="2">OdNE_18-Q3-R46-58_BAT3C.305</strain>
    </source>
</reference>
<evidence type="ECO:0000313" key="2">
    <source>
        <dbReference type="EMBL" id="MBK8889456.1"/>
    </source>
</evidence>
<evidence type="ECO:0000259" key="1">
    <source>
        <dbReference type="Pfam" id="PF04965"/>
    </source>
</evidence>
<name>A0A9D7LKS8_9RHOO</name>
<dbReference type="Proteomes" id="UP000808146">
    <property type="component" value="Unassembled WGS sequence"/>
</dbReference>
<protein>
    <submittedName>
        <fullName evidence="2">GPW/gp25 family protein</fullName>
    </submittedName>
</protein>